<keyword evidence="3" id="KW-1185">Reference proteome</keyword>
<accession>A0ABW3L8N5</accession>
<dbReference type="EMBL" id="JBHTKI010000006">
    <property type="protein sequence ID" value="MFD1030455.1"/>
    <property type="molecule type" value="Genomic_DNA"/>
</dbReference>
<comment type="caution">
    <text evidence="2">The sequence shown here is derived from an EMBL/GenBank/DDBJ whole genome shotgun (WGS) entry which is preliminary data.</text>
</comment>
<evidence type="ECO:0000259" key="1">
    <source>
        <dbReference type="PROSITE" id="PS50965"/>
    </source>
</evidence>
<gene>
    <name evidence="2" type="ORF">ACFQ1X_03345</name>
</gene>
<dbReference type="InterPro" id="IPR011528">
    <property type="entry name" value="NERD"/>
</dbReference>
<proteinExistence type="predicted"/>
<evidence type="ECO:0000313" key="2">
    <source>
        <dbReference type="EMBL" id="MFD1030455.1"/>
    </source>
</evidence>
<organism evidence="2 3">
    <name type="scientific">Metaplanococcus flavidus</name>
    <dbReference type="NCBI Taxonomy" id="569883"/>
    <lineage>
        <taxon>Bacteria</taxon>
        <taxon>Bacillati</taxon>
        <taxon>Bacillota</taxon>
        <taxon>Bacilli</taxon>
        <taxon>Bacillales</taxon>
        <taxon>Caryophanaceae</taxon>
        <taxon>Metaplanococcus</taxon>
    </lineage>
</organism>
<dbReference type="Pfam" id="PF08378">
    <property type="entry name" value="NERD"/>
    <property type="match status" value="1"/>
</dbReference>
<name>A0ABW3L8N5_9BACL</name>
<feature type="domain" description="NERD" evidence="1">
    <location>
        <begin position="31"/>
        <end position="149"/>
    </location>
</feature>
<evidence type="ECO:0000313" key="3">
    <source>
        <dbReference type="Proteomes" id="UP001597109"/>
    </source>
</evidence>
<dbReference type="RefSeq" id="WP_144838928.1">
    <property type="nucleotide sequence ID" value="NZ_JBHTKI010000006.1"/>
</dbReference>
<dbReference type="Proteomes" id="UP001597109">
    <property type="component" value="Unassembled WGS sequence"/>
</dbReference>
<protein>
    <submittedName>
        <fullName evidence="2">Nuclease-related domain-containing protein</fullName>
    </submittedName>
</protein>
<dbReference type="PROSITE" id="PS50965">
    <property type="entry name" value="NERD"/>
    <property type="match status" value="1"/>
</dbReference>
<sequence>MGECLRLLMERLPAGHSQQVYLQKELHRYEAGVRGEQRLHDKMIEFHWHEPYELLWDTGLRLDDWKVQIDGLLVTPRCLIIIDSKNISGKIHFDGSTQECYRFNNEGEKWVFDDPRVQLAKHVRFLELWLDKRKIPHPPIFGVAVFTPKHCEFISKPAGLNICKTYQVVETVYRILESQKTTADSPKPHRIRRVIESNSHPYERPPLCDYYRIDPRELKTGVKCVECRGIAVERINKVWRCIVCGHRNKDAHKLVLQEYFELIGSEIDTKEFGRFTGVESRYTIYRMLSGAGLKIKGAKKNRKYLKIE</sequence>
<reference evidence="3" key="1">
    <citation type="journal article" date="2019" name="Int. J. Syst. Evol. Microbiol.">
        <title>The Global Catalogue of Microorganisms (GCM) 10K type strain sequencing project: providing services to taxonomists for standard genome sequencing and annotation.</title>
        <authorList>
            <consortium name="The Broad Institute Genomics Platform"/>
            <consortium name="The Broad Institute Genome Sequencing Center for Infectious Disease"/>
            <person name="Wu L."/>
            <person name="Ma J."/>
        </authorList>
    </citation>
    <scope>NUCLEOTIDE SEQUENCE [LARGE SCALE GENOMIC DNA]</scope>
    <source>
        <strain evidence="3">CCUG 56756</strain>
    </source>
</reference>